<dbReference type="Proteomes" id="UP000031535">
    <property type="component" value="Unassembled WGS sequence"/>
</dbReference>
<comment type="caution">
    <text evidence="1">The sequence shown here is derived from an EMBL/GenBank/DDBJ whole genome shotgun (WGS) entry which is preliminary data.</text>
</comment>
<reference evidence="1 2" key="1">
    <citation type="submission" date="2015-01" db="EMBL/GenBank/DDBJ databases">
        <title>Complete genome of Pseudomonas batumici UCM B-321 producer of the batumin antibiotic with strong antistaphilococcal and potential anticancer activity.</title>
        <authorList>
            <person name="Klochko V.V."/>
            <person name="Zelena L.B."/>
            <person name="Elena K.A."/>
            <person name="Reva O.N."/>
        </authorList>
    </citation>
    <scope>NUCLEOTIDE SEQUENCE [LARGE SCALE GENOMIC DNA]</scope>
    <source>
        <strain evidence="1 2">UCM B-321</strain>
    </source>
</reference>
<gene>
    <name evidence="1" type="ORF">UCMB321_3114</name>
</gene>
<keyword evidence="2" id="KW-1185">Reference proteome</keyword>
<dbReference type="PATRIC" id="fig|226910.6.peg.3102"/>
<organism evidence="1 2">
    <name type="scientific">Pseudomonas batumici</name>
    <dbReference type="NCBI Taxonomy" id="226910"/>
    <lineage>
        <taxon>Bacteria</taxon>
        <taxon>Pseudomonadati</taxon>
        <taxon>Pseudomonadota</taxon>
        <taxon>Gammaproteobacteria</taxon>
        <taxon>Pseudomonadales</taxon>
        <taxon>Pseudomonadaceae</taxon>
        <taxon>Pseudomonas</taxon>
    </lineage>
</organism>
<name>A0A0C2EBD7_9PSED</name>
<protein>
    <submittedName>
        <fullName evidence="1">Uncharacterized protein</fullName>
    </submittedName>
</protein>
<evidence type="ECO:0000313" key="2">
    <source>
        <dbReference type="Proteomes" id="UP000031535"/>
    </source>
</evidence>
<dbReference type="AlphaFoldDB" id="A0A0C2EBD7"/>
<sequence length="37" mass="4258">MVLEGSGFWRFAPFYIEGFLFLAAIGEIVFLVVKNIY</sequence>
<dbReference type="EMBL" id="JXDG01000040">
    <property type="protein sequence ID" value="KIH83164.1"/>
    <property type="molecule type" value="Genomic_DNA"/>
</dbReference>
<evidence type="ECO:0000313" key="1">
    <source>
        <dbReference type="EMBL" id="KIH83164.1"/>
    </source>
</evidence>
<accession>A0A0C2EBD7</accession>
<proteinExistence type="predicted"/>